<keyword evidence="1" id="KW-0812">Transmembrane</keyword>
<keyword evidence="1" id="KW-0472">Membrane</keyword>
<reference evidence="2 3" key="1">
    <citation type="submission" date="2021-01" db="EMBL/GenBank/DDBJ databases">
        <title>Genomic Encyclopedia of Type Strains, Phase IV (KMG-IV): sequencing the most valuable type-strain genomes for metagenomic binning, comparative biology and taxonomic classification.</title>
        <authorList>
            <person name="Goeker M."/>
        </authorList>
    </citation>
    <scope>NUCLEOTIDE SEQUENCE [LARGE SCALE GENOMIC DNA]</scope>
    <source>
        <strain evidence="2 3">DSM 25540</strain>
    </source>
</reference>
<gene>
    <name evidence="2" type="ORF">JOD17_001456</name>
</gene>
<name>A0ABS2PAB7_9BACL</name>
<evidence type="ECO:0000313" key="2">
    <source>
        <dbReference type="EMBL" id="MBM7632363.1"/>
    </source>
</evidence>
<comment type="caution">
    <text evidence="2">The sequence shown here is derived from an EMBL/GenBank/DDBJ whole genome shotgun (WGS) entry which is preliminary data.</text>
</comment>
<organism evidence="2 3">
    <name type="scientific">Geomicrobium sediminis</name>
    <dbReference type="NCBI Taxonomy" id="1347788"/>
    <lineage>
        <taxon>Bacteria</taxon>
        <taxon>Bacillati</taxon>
        <taxon>Bacillota</taxon>
        <taxon>Bacilli</taxon>
        <taxon>Bacillales</taxon>
        <taxon>Geomicrobium</taxon>
    </lineage>
</organism>
<evidence type="ECO:0000313" key="3">
    <source>
        <dbReference type="Proteomes" id="UP000741863"/>
    </source>
</evidence>
<dbReference type="Proteomes" id="UP000741863">
    <property type="component" value="Unassembled WGS sequence"/>
</dbReference>
<accession>A0ABS2PAB7</accession>
<sequence length="66" mass="7451">MNRFLTVLLFILIPTIAMPLLYMIWSMLFGDALSVTSILVYVLTGVIFGLIFVGLRFLLVGKLWGE</sequence>
<proteinExistence type="predicted"/>
<dbReference type="EMBL" id="JAFBEC010000003">
    <property type="protein sequence ID" value="MBM7632363.1"/>
    <property type="molecule type" value="Genomic_DNA"/>
</dbReference>
<feature type="transmembrane region" description="Helical" evidence="1">
    <location>
        <begin position="38"/>
        <end position="59"/>
    </location>
</feature>
<protein>
    <submittedName>
        <fullName evidence="2">Uncharacterized protein</fullName>
    </submittedName>
</protein>
<keyword evidence="3" id="KW-1185">Reference proteome</keyword>
<evidence type="ECO:0000256" key="1">
    <source>
        <dbReference type="SAM" id="Phobius"/>
    </source>
</evidence>
<keyword evidence="1" id="KW-1133">Transmembrane helix</keyword>
<feature type="transmembrane region" description="Helical" evidence="1">
    <location>
        <begin position="7"/>
        <end position="26"/>
    </location>
</feature>
<dbReference type="RefSeq" id="WP_204696542.1">
    <property type="nucleotide sequence ID" value="NZ_JAFBEC010000003.1"/>
</dbReference>